<dbReference type="Gene3D" id="3.40.50.620">
    <property type="entry name" value="HUPs"/>
    <property type="match status" value="1"/>
</dbReference>
<dbReference type="AlphaFoldDB" id="A0A518DB13"/>
<keyword evidence="9" id="KW-0238">DNA-binding</keyword>
<organism evidence="15 16">
    <name type="scientific">Pirellulimonas nuda</name>
    <dbReference type="NCBI Taxonomy" id="2528009"/>
    <lineage>
        <taxon>Bacteria</taxon>
        <taxon>Pseudomonadati</taxon>
        <taxon>Planctomycetota</taxon>
        <taxon>Planctomycetia</taxon>
        <taxon>Pirellulales</taxon>
        <taxon>Lacipirellulaceae</taxon>
        <taxon>Pirellulimonas</taxon>
    </lineage>
</organism>
<dbReference type="SUPFAM" id="SSF48173">
    <property type="entry name" value="Cryptochrome/photolyase FAD-binding domain"/>
    <property type="match status" value="1"/>
</dbReference>
<keyword evidence="7" id="KW-0227">DNA damage</keyword>
<gene>
    <name evidence="15" type="primary">phrA</name>
    <name evidence="15" type="ORF">Pla175_20540</name>
</gene>
<dbReference type="FunFam" id="1.10.579.10:FF:000002">
    <property type="entry name" value="Deoxyribodipyrimidine photolyase"/>
    <property type="match status" value="1"/>
</dbReference>
<dbReference type="GO" id="GO:0000719">
    <property type="term" value="P:photoreactive repair"/>
    <property type="evidence" value="ECO:0007669"/>
    <property type="project" value="TreeGrafter"/>
</dbReference>
<evidence type="ECO:0000313" key="15">
    <source>
        <dbReference type="EMBL" id="QDU88674.1"/>
    </source>
</evidence>
<evidence type="ECO:0000256" key="4">
    <source>
        <dbReference type="ARBA" id="ARBA00013149"/>
    </source>
</evidence>
<protein>
    <recommendedName>
        <fullName evidence="5">Deoxyribodipyrimidine photo-lyase</fullName>
        <ecNumber evidence="4">4.1.99.3</ecNumber>
    </recommendedName>
    <alternativeName>
        <fullName evidence="12">DNA photolyase</fullName>
    </alternativeName>
</protein>
<evidence type="ECO:0000256" key="7">
    <source>
        <dbReference type="ARBA" id="ARBA00022763"/>
    </source>
</evidence>
<evidence type="ECO:0000256" key="3">
    <source>
        <dbReference type="ARBA" id="ARBA00006409"/>
    </source>
</evidence>
<keyword evidence="8" id="KW-0274">FAD</keyword>
<dbReference type="EMBL" id="CP036291">
    <property type="protein sequence ID" value="QDU88674.1"/>
    <property type="molecule type" value="Genomic_DNA"/>
</dbReference>
<dbReference type="KEGG" id="pnd:Pla175_20540"/>
<dbReference type="Gene3D" id="1.25.40.80">
    <property type="match status" value="1"/>
</dbReference>
<dbReference type="InterPro" id="IPR014729">
    <property type="entry name" value="Rossmann-like_a/b/a_fold"/>
</dbReference>
<dbReference type="OrthoDB" id="9772484at2"/>
<keyword evidence="16" id="KW-1185">Reference proteome</keyword>
<evidence type="ECO:0000256" key="8">
    <source>
        <dbReference type="ARBA" id="ARBA00022827"/>
    </source>
</evidence>
<dbReference type="RefSeq" id="WP_145283833.1">
    <property type="nucleotide sequence ID" value="NZ_CP036291.1"/>
</dbReference>
<evidence type="ECO:0000256" key="6">
    <source>
        <dbReference type="ARBA" id="ARBA00022630"/>
    </source>
</evidence>
<dbReference type="GO" id="GO:0003904">
    <property type="term" value="F:deoxyribodipyrimidine photo-lyase activity"/>
    <property type="evidence" value="ECO:0007669"/>
    <property type="project" value="UniProtKB-EC"/>
</dbReference>
<evidence type="ECO:0000256" key="10">
    <source>
        <dbReference type="ARBA" id="ARBA00023204"/>
    </source>
</evidence>
<keyword evidence="10" id="KW-0234">DNA repair</keyword>
<evidence type="ECO:0000256" key="13">
    <source>
        <dbReference type="ARBA" id="ARBA00033999"/>
    </source>
</evidence>
<evidence type="ECO:0000256" key="1">
    <source>
        <dbReference type="ARBA" id="ARBA00001932"/>
    </source>
</evidence>
<evidence type="ECO:0000259" key="14">
    <source>
        <dbReference type="PROSITE" id="PS51645"/>
    </source>
</evidence>
<comment type="cofactor">
    <cofactor evidence="1">
        <name>(6R)-5,10-methylene-5,6,7,8-tetrahydrofolate</name>
        <dbReference type="ChEBI" id="CHEBI:15636"/>
    </cofactor>
</comment>
<comment type="catalytic activity">
    <reaction evidence="13">
        <text>cyclobutadipyrimidine (in DNA) = 2 pyrimidine residues (in DNA).</text>
        <dbReference type="EC" id="4.1.99.3"/>
    </reaction>
</comment>
<keyword evidence="6" id="KW-0285">Flavoprotein</keyword>
<dbReference type="GO" id="GO:0003677">
    <property type="term" value="F:DNA binding"/>
    <property type="evidence" value="ECO:0007669"/>
    <property type="project" value="UniProtKB-KW"/>
</dbReference>
<dbReference type="PANTHER" id="PTHR10211:SF0">
    <property type="entry name" value="DEOXYRIBODIPYRIMIDINE PHOTO-LYASE"/>
    <property type="match status" value="1"/>
</dbReference>
<evidence type="ECO:0000313" key="16">
    <source>
        <dbReference type="Proteomes" id="UP000317429"/>
    </source>
</evidence>
<keyword evidence="11 15" id="KW-0456">Lyase</keyword>
<dbReference type="Proteomes" id="UP000317429">
    <property type="component" value="Chromosome"/>
</dbReference>
<evidence type="ECO:0000256" key="5">
    <source>
        <dbReference type="ARBA" id="ARBA00014046"/>
    </source>
</evidence>
<accession>A0A518DB13</accession>
<evidence type="ECO:0000256" key="12">
    <source>
        <dbReference type="ARBA" id="ARBA00031671"/>
    </source>
</evidence>
<evidence type="ECO:0000256" key="2">
    <source>
        <dbReference type="ARBA" id="ARBA00001974"/>
    </source>
</evidence>
<evidence type="ECO:0000256" key="11">
    <source>
        <dbReference type="ARBA" id="ARBA00023239"/>
    </source>
</evidence>
<comment type="cofactor">
    <cofactor evidence="2">
        <name>FAD</name>
        <dbReference type="ChEBI" id="CHEBI:57692"/>
    </cofactor>
</comment>
<dbReference type="SUPFAM" id="SSF52425">
    <property type="entry name" value="Cryptochrome/photolyase, N-terminal domain"/>
    <property type="match status" value="1"/>
</dbReference>
<dbReference type="EC" id="4.1.99.3" evidence="4"/>
<sequence length="498" mass="56936">MPDREIECEVPPLRIRVEKDAPVNPDGRYVLYWMIACRRSAWNFSLQRAAAWGQRLGKPILVLEALRCNYSWASDRLHAFAVQGMADNQRSFAPSGVRYYPYLEPQPGAGAGLFERLAADACVAVTDDWPCFFLPKLVRAARRQVNVRFESIDSNGLLPMRAAEKVFARAFDLRRFLQKELRNHIDAMPAEDPLAGAELPNSPRIDRATLDRWPEADVAAIAADPALLSSFPIDHTVEPAPLVGGERSARSQLEGFLNDRLPLYGEQRNQPQCDAASGLSPFLHWGHLSAHETFVRLAERERWNPGKMAAKPTGARGWWGMGESAEAFLDELVTWRELGFNMCSQRRDYDRYESLPNWAQQTLAEHASDKREHVYTLQQFETAQTHDPLWNAAQRQLVAEGKIHNYLRMLWGKKILHWSASPRDALRVMVHLNNKYALDGRDPNSYSGIFWVLGRYDRAWGPERPIFGKIRYMTSENTARKLKVGDYIRSYGPQRELF</sequence>
<feature type="domain" description="Photolyase/cryptochrome alpha/beta" evidence="14">
    <location>
        <begin position="28"/>
        <end position="157"/>
    </location>
</feature>
<dbReference type="InterPro" id="IPR036155">
    <property type="entry name" value="Crypto/Photolyase_N_sf"/>
</dbReference>
<dbReference type="PROSITE" id="PS51645">
    <property type="entry name" value="PHR_CRY_ALPHA_BETA"/>
    <property type="match status" value="1"/>
</dbReference>
<dbReference type="InterPro" id="IPR006050">
    <property type="entry name" value="DNA_photolyase_N"/>
</dbReference>
<dbReference type="PANTHER" id="PTHR10211">
    <property type="entry name" value="DEOXYRIBODIPYRIMIDINE PHOTOLYASE"/>
    <property type="match status" value="1"/>
</dbReference>
<proteinExistence type="inferred from homology"/>
<comment type="similarity">
    <text evidence="3">Belongs to the DNA photolyase class-2 family.</text>
</comment>
<dbReference type="InterPro" id="IPR036134">
    <property type="entry name" value="Crypto/Photolyase_FAD-like_sf"/>
</dbReference>
<dbReference type="Gene3D" id="1.10.579.10">
    <property type="entry name" value="DNA Cyclobutane Dipyrimidine Photolyase, subunit A, domain 3"/>
    <property type="match status" value="1"/>
</dbReference>
<evidence type="ECO:0000256" key="9">
    <source>
        <dbReference type="ARBA" id="ARBA00023125"/>
    </source>
</evidence>
<name>A0A518DB13_9BACT</name>
<dbReference type="InterPro" id="IPR052219">
    <property type="entry name" value="Photolyase_Class-2"/>
</dbReference>
<reference evidence="15 16" key="1">
    <citation type="submission" date="2019-02" db="EMBL/GenBank/DDBJ databases">
        <title>Deep-cultivation of Planctomycetes and their phenomic and genomic characterization uncovers novel biology.</title>
        <authorList>
            <person name="Wiegand S."/>
            <person name="Jogler M."/>
            <person name="Boedeker C."/>
            <person name="Pinto D."/>
            <person name="Vollmers J."/>
            <person name="Rivas-Marin E."/>
            <person name="Kohn T."/>
            <person name="Peeters S.H."/>
            <person name="Heuer A."/>
            <person name="Rast P."/>
            <person name="Oberbeckmann S."/>
            <person name="Bunk B."/>
            <person name="Jeske O."/>
            <person name="Meyerdierks A."/>
            <person name="Storesund J.E."/>
            <person name="Kallscheuer N."/>
            <person name="Luecker S."/>
            <person name="Lage O.M."/>
            <person name="Pohl T."/>
            <person name="Merkel B.J."/>
            <person name="Hornburger P."/>
            <person name="Mueller R.-W."/>
            <person name="Bruemmer F."/>
            <person name="Labrenz M."/>
            <person name="Spormann A.M."/>
            <person name="Op den Camp H."/>
            <person name="Overmann J."/>
            <person name="Amann R."/>
            <person name="Jetten M.S.M."/>
            <person name="Mascher T."/>
            <person name="Medema M.H."/>
            <person name="Devos D.P."/>
            <person name="Kaster A.-K."/>
            <person name="Ovreas L."/>
            <person name="Rohde M."/>
            <person name="Galperin M.Y."/>
            <person name="Jogler C."/>
        </authorList>
    </citation>
    <scope>NUCLEOTIDE SEQUENCE [LARGE SCALE GENOMIC DNA]</scope>
    <source>
        <strain evidence="15 16">Pla175</strain>
    </source>
</reference>